<dbReference type="OrthoDB" id="2447781at2759"/>
<accession>A0A1Y2H0B3</accession>
<dbReference type="RefSeq" id="XP_021885211.1">
    <property type="nucleotide sequence ID" value="XM_022019619.1"/>
</dbReference>
<feature type="region of interest" description="Disordered" evidence="1">
    <location>
        <begin position="1"/>
        <end position="21"/>
    </location>
</feature>
<dbReference type="InParanoid" id="A0A1Y2H0B3"/>
<reference evidence="2 3" key="1">
    <citation type="submission" date="2016-07" db="EMBL/GenBank/DDBJ databases">
        <title>Pervasive Adenine N6-methylation of Active Genes in Fungi.</title>
        <authorList>
            <consortium name="DOE Joint Genome Institute"/>
            <person name="Mondo S.J."/>
            <person name="Dannebaum R.O."/>
            <person name="Kuo R.C."/>
            <person name="Labutti K."/>
            <person name="Haridas S."/>
            <person name="Kuo A."/>
            <person name="Salamov A."/>
            <person name="Ahrendt S.R."/>
            <person name="Lipzen A."/>
            <person name="Sullivan W."/>
            <person name="Andreopoulos W.B."/>
            <person name="Clum A."/>
            <person name="Lindquist E."/>
            <person name="Daum C."/>
            <person name="Ramamoorthy G.K."/>
            <person name="Gryganskyi A."/>
            <person name="Culley D."/>
            <person name="Magnuson J.K."/>
            <person name="James T.Y."/>
            <person name="O'Malley M.A."/>
            <person name="Stajich J.E."/>
            <person name="Spatafora J.W."/>
            <person name="Visel A."/>
            <person name="Grigoriev I.V."/>
        </authorList>
    </citation>
    <scope>NUCLEOTIDE SEQUENCE [LARGE SCALE GENOMIC DNA]</scope>
    <source>
        <strain evidence="2 3">NRRL 3116</strain>
    </source>
</reference>
<sequence>MYPKLESSTSHSHGHSHSHAPSLGSLGSLSFSAARPNGSLGSLSEGSLIGHASGRPTSNAAPTPTALSPSAMSPMSPFTSSNGIGPSLSSFALIQNQQLRDRNLLLRARHHKKSLYQIQIEEQALRRLRAMNMDRIRAKVIEGTGEWFTCEILERMV</sequence>
<proteinExistence type="predicted"/>
<dbReference type="AlphaFoldDB" id="A0A1Y2H0B3"/>
<dbReference type="EMBL" id="MCFF01000004">
    <property type="protein sequence ID" value="ORZ27484.1"/>
    <property type="molecule type" value="Genomic_DNA"/>
</dbReference>
<evidence type="ECO:0000313" key="2">
    <source>
        <dbReference type="EMBL" id="ORZ27484.1"/>
    </source>
</evidence>
<name>A0A1Y2H0B3_9FUNG</name>
<comment type="caution">
    <text evidence="2">The sequence shown here is derived from an EMBL/GenBank/DDBJ whole genome shotgun (WGS) entry which is preliminary data.</text>
</comment>
<evidence type="ECO:0000313" key="3">
    <source>
        <dbReference type="Proteomes" id="UP000193648"/>
    </source>
</evidence>
<gene>
    <name evidence="2" type="ORF">BCR41DRAFT_156001</name>
</gene>
<dbReference type="GeneID" id="33561464"/>
<keyword evidence="3" id="KW-1185">Reference proteome</keyword>
<evidence type="ECO:0000256" key="1">
    <source>
        <dbReference type="SAM" id="MobiDB-lite"/>
    </source>
</evidence>
<protein>
    <submittedName>
        <fullName evidence="2">Uncharacterized protein</fullName>
    </submittedName>
</protein>
<dbReference type="Proteomes" id="UP000193648">
    <property type="component" value="Unassembled WGS sequence"/>
</dbReference>
<organism evidence="2 3">
    <name type="scientific">Lobosporangium transversale</name>
    <dbReference type="NCBI Taxonomy" id="64571"/>
    <lineage>
        <taxon>Eukaryota</taxon>
        <taxon>Fungi</taxon>
        <taxon>Fungi incertae sedis</taxon>
        <taxon>Mucoromycota</taxon>
        <taxon>Mortierellomycotina</taxon>
        <taxon>Mortierellomycetes</taxon>
        <taxon>Mortierellales</taxon>
        <taxon>Mortierellaceae</taxon>
        <taxon>Lobosporangium</taxon>
    </lineage>
</organism>
<feature type="region of interest" description="Disordered" evidence="1">
    <location>
        <begin position="42"/>
        <end position="79"/>
    </location>
</feature>